<accession>A0ABV6DVJ8</accession>
<evidence type="ECO:0000313" key="4">
    <source>
        <dbReference type="Proteomes" id="UP001589776"/>
    </source>
</evidence>
<dbReference type="Proteomes" id="UP001589776">
    <property type="component" value="Unassembled WGS sequence"/>
</dbReference>
<feature type="coiled-coil region" evidence="1">
    <location>
        <begin position="177"/>
        <end position="232"/>
    </location>
</feature>
<sequence>MLIECARVDKYVFEGYLRSSRTAREWLLEARRQAPWFTEELFADFFFAFYLAEPRLDYSAPDVTPFHRWLVETLLRQHFYRTIHPRTIQQVNAAFKTSLKSLMWLTASYEEETKKRERQKRPVSAGVGEKRPAPGQQPGELEERLSQKQIEKLRLVGYTLQQGKRTVEEKQAELDAKPLAAAEIRALKQRIEELKQEMKTEFLKRDKLKAKLRKAEEELAVVEAQRSKQERRDKEAVQAIESELGDWLNRSLRETLEGEDEDSFRLHELIQASQRLANRRWGAELGKLRRQQFEHYLKWVDKMKKQPDLLSFLHEVGRNIHHLKVARRARKSPHVPEAYDDLRQSADLPHMLPSEASLLADPDFEPLLLQKWLEGKLLTYNISGRVEEPQKGPVICMLDTSHSMRGAKLQLAQLFVATFASYSLLERRDFVLLLFGAKGEVLEHMLYHRRPDWAAFYSLAQMAFGGGTNFDAPLRRGIDIVTNTPAFRHADFVMVTDGVGAVSPPLRQELGELGRTKQLRLHTLIIGSARQHLVQKYDILGVSHQVRFAANWDMRDVTKDELLLDVFSAERESVRRDRIRRAGAVPRS</sequence>
<comment type="caution">
    <text evidence="3">The sequence shown here is derived from an EMBL/GenBank/DDBJ whole genome shotgun (WGS) entry which is preliminary data.</text>
</comment>
<dbReference type="PANTHER" id="PTHR36846:SF1">
    <property type="entry name" value="PROTEIN VIAA"/>
    <property type="match status" value="1"/>
</dbReference>
<proteinExistence type="predicted"/>
<evidence type="ECO:0000256" key="2">
    <source>
        <dbReference type="SAM" id="MobiDB-lite"/>
    </source>
</evidence>
<reference evidence="3 4" key="1">
    <citation type="submission" date="2024-09" db="EMBL/GenBank/DDBJ databases">
        <authorList>
            <person name="Sun Q."/>
            <person name="Mori K."/>
        </authorList>
    </citation>
    <scope>NUCLEOTIDE SEQUENCE [LARGE SCALE GENOMIC DNA]</scope>
    <source>
        <strain evidence="3 4">CCM 7759</strain>
    </source>
</reference>
<evidence type="ECO:0008006" key="5">
    <source>
        <dbReference type="Google" id="ProtNLM"/>
    </source>
</evidence>
<name>A0ABV6DVJ8_9BACL</name>
<dbReference type="RefSeq" id="WP_377475101.1">
    <property type="nucleotide sequence ID" value="NZ_JBHLWN010000124.1"/>
</dbReference>
<keyword evidence="1" id="KW-0175">Coiled coil</keyword>
<dbReference type="PANTHER" id="PTHR36846">
    <property type="entry name" value="PROTEIN VIAA"/>
    <property type="match status" value="1"/>
</dbReference>
<dbReference type="InterPro" id="IPR036465">
    <property type="entry name" value="vWFA_dom_sf"/>
</dbReference>
<keyword evidence="4" id="KW-1185">Reference proteome</keyword>
<evidence type="ECO:0000256" key="1">
    <source>
        <dbReference type="SAM" id="Coils"/>
    </source>
</evidence>
<feature type="region of interest" description="Disordered" evidence="2">
    <location>
        <begin position="115"/>
        <end position="143"/>
    </location>
</feature>
<protein>
    <recommendedName>
        <fullName evidence="5">VWFA domain-containing protein</fullName>
    </recommendedName>
</protein>
<organism evidence="3 4">
    <name type="scientific">Paenibacillus chartarius</name>
    <dbReference type="NCBI Taxonomy" id="747481"/>
    <lineage>
        <taxon>Bacteria</taxon>
        <taxon>Bacillati</taxon>
        <taxon>Bacillota</taxon>
        <taxon>Bacilli</taxon>
        <taxon>Bacillales</taxon>
        <taxon>Paenibacillaceae</taxon>
        <taxon>Paenibacillus</taxon>
    </lineage>
</organism>
<dbReference type="EMBL" id="JBHLWN010000124">
    <property type="protein sequence ID" value="MFC0216683.1"/>
    <property type="molecule type" value="Genomic_DNA"/>
</dbReference>
<gene>
    <name evidence="3" type="ORF">ACFFK0_30250</name>
</gene>
<evidence type="ECO:0000313" key="3">
    <source>
        <dbReference type="EMBL" id="MFC0216683.1"/>
    </source>
</evidence>
<dbReference type="Gene3D" id="3.40.50.410">
    <property type="entry name" value="von Willebrand factor, type A domain"/>
    <property type="match status" value="1"/>
</dbReference>
<dbReference type="SUPFAM" id="SSF53300">
    <property type="entry name" value="vWA-like"/>
    <property type="match status" value="1"/>
</dbReference>